<reference evidence="1 2" key="1">
    <citation type="journal article" date="2022" name="New Phytol.">
        <title>Ecological generalism drives hyperdiversity of secondary metabolite gene clusters in xylarialean endophytes.</title>
        <authorList>
            <person name="Franco M.E.E."/>
            <person name="Wisecaver J.H."/>
            <person name="Arnold A.E."/>
            <person name="Ju Y.M."/>
            <person name="Slot J.C."/>
            <person name="Ahrendt S."/>
            <person name="Moore L.P."/>
            <person name="Eastman K.E."/>
            <person name="Scott K."/>
            <person name="Konkel Z."/>
            <person name="Mondo S.J."/>
            <person name="Kuo A."/>
            <person name="Hayes R.D."/>
            <person name="Haridas S."/>
            <person name="Andreopoulos B."/>
            <person name="Riley R."/>
            <person name="LaButti K."/>
            <person name="Pangilinan J."/>
            <person name="Lipzen A."/>
            <person name="Amirebrahimi M."/>
            <person name="Yan J."/>
            <person name="Adam C."/>
            <person name="Keymanesh K."/>
            <person name="Ng V."/>
            <person name="Louie K."/>
            <person name="Northen T."/>
            <person name="Drula E."/>
            <person name="Henrissat B."/>
            <person name="Hsieh H.M."/>
            <person name="Youens-Clark K."/>
            <person name="Lutzoni F."/>
            <person name="Miadlikowska J."/>
            <person name="Eastwood D.C."/>
            <person name="Hamelin R.C."/>
            <person name="Grigoriev I.V."/>
            <person name="U'Ren J.M."/>
        </authorList>
    </citation>
    <scope>NUCLEOTIDE SEQUENCE [LARGE SCALE GENOMIC DNA]</scope>
    <source>
        <strain evidence="1 2">ER1909</strain>
    </source>
</reference>
<dbReference type="Proteomes" id="UP001497680">
    <property type="component" value="Unassembled WGS sequence"/>
</dbReference>
<sequence length="221" mass="23840">MLRRPPTTLTLTAEDVAAYEDRRFASQAQQSQTQGHSPAGHPHQTAMDTSSSSSSSSSPMPPPPHTHTQAGGDDEDMRDVAEEEEENDEEEIDDTDDPFGTGVNAPRRSAREQLHNRPVSPGQARAAYLQQMRATRSHQQPHQQQPQPTAPAAAPTRMQRITGAPTQQARTTGLGTARSAAASRQGSTEPSAAAQGRMMTRSREERIGVAPHAAAAPSRRR</sequence>
<dbReference type="EMBL" id="MU394303">
    <property type="protein sequence ID" value="KAI6088068.1"/>
    <property type="molecule type" value="Genomic_DNA"/>
</dbReference>
<proteinExistence type="predicted"/>
<protein>
    <submittedName>
        <fullName evidence="1">Uncharacterized protein</fullName>
    </submittedName>
</protein>
<accession>A0ACC0D5Y3</accession>
<keyword evidence="2" id="KW-1185">Reference proteome</keyword>
<evidence type="ECO:0000313" key="1">
    <source>
        <dbReference type="EMBL" id="KAI6088068.1"/>
    </source>
</evidence>
<name>A0ACC0D5Y3_9PEZI</name>
<organism evidence="1 2">
    <name type="scientific">Hypoxylon rubiginosum</name>
    <dbReference type="NCBI Taxonomy" id="110542"/>
    <lineage>
        <taxon>Eukaryota</taxon>
        <taxon>Fungi</taxon>
        <taxon>Dikarya</taxon>
        <taxon>Ascomycota</taxon>
        <taxon>Pezizomycotina</taxon>
        <taxon>Sordariomycetes</taxon>
        <taxon>Xylariomycetidae</taxon>
        <taxon>Xylariales</taxon>
        <taxon>Hypoxylaceae</taxon>
        <taxon>Hypoxylon</taxon>
    </lineage>
</organism>
<evidence type="ECO:0000313" key="2">
    <source>
        <dbReference type="Proteomes" id="UP001497680"/>
    </source>
</evidence>
<comment type="caution">
    <text evidence="1">The sequence shown here is derived from an EMBL/GenBank/DDBJ whole genome shotgun (WGS) entry which is preliminary data.</text>
</comment>
<gene>
    <name evidence="1" type="ORF">F4821DRAFT_234482</name>
</gene>